<accession>A0A9D4SSL7</accession>
<keyword evidence="2" id="KW-1185">Reference proteome</keyword>
<evidence type="ECO:0000313" key="1">
    <source>
        <dbReference type="EMBL" id="KAH7943703.1"/>
    </source>
</evidence>
<reference evidence="1" key="1">
    <citation type="journal article" date="2020" name="Cell">
        <title>Large-Scale Comparative Analyses of Tick Genomes Elucidate Their Genetic Diversity and Vector Capacities.</title>
        <authorList>
            <consortium name="Tick Genome and Microbiome Consortium (TIGMIC)"/>
            <person name="Jia N."/>
            <person name="Wang J."/>
            <person name="Shi W."/>
            <person name="Du L."/>
            <person name="Sun Y."/>
            <person name="Zhan W."/>
            <person name="Jiang J.F."/>
            <person name="Wang Q."/>
            <person name="Zhang B."/>
            <person name="Ji P."/>
            <person name="Bell-Sakyi L."/>
            <person name="Cui X.M."/>
            <person name="Yuan T.T."/>
            <person name="Jiang B.G."/>
            <person name="Yang W.F."/>
            <person name="Lam T.T."/>
            <person name="Chang Q.C."/>
            <person name="Ding S.J."/>
            <person name="Wang X.J."/>
            <person name="Zhu J.G."/>
            <person name="Ruan X.D."/>
            <person name="Zhao L."/>
            <person name="Wei J.T."/>
            <person name="Ye R.Z."/>
            <person name="Que T.C."/>
            <person name="Du C.H."/>
            <person name="Zhou Y.H."/>
            <person name="Cheng J.X."/>
            <person name="Dai P.F."/>
            <person name="Guo W.B."/>
            <person name="Han X.H."/>
            <person name="Huang E.J."/>
            <person name="Li L.F."/>
            <person name="Wei W."/>
            <person name="Gao Y.C."/>
            <person name="Liu J.Z."/>
            <person name="Shao H.Z."/>
            <person name="Wang X."/>
            <person name="Wang C.C."/>
            <person name="Yang T.C."/>
            <person name="Huo Q.B."/>
            <person name="Li W."/>
            <person name="Chen H.Y."/>
            <person name="Chen S.E."/>
            <person name="Zhou L.G."/>
            <person name="Ni X.B."/>
            <person name="Tian J.H."/>
            <person name="Sheng Y."/>
            <person name="Liu T."/>
            <person name="Pan Y.S."/>
            <person name="Xia L.Y."/>
            <person name="Li J."/>
            <person name="Zhao F."/>
            <person name="Cao W.C."/>
        </authorList>
    </citation>
    <scope>NUCLEOTIDE SEQUENCE</scope>
    <source>
        <strain evidence="1">Rsan-2018</strain>
    </source>
</reference>
<name>A0A9D4SSL7_RHISA</name>
<dbReference type="AlphaFoldDB" id="A0A9D4SSL7"/>
<dbReference type="SUPFAM" id="SSF46458">
    <property type="entry name" value="Globin-like"/>
    <property type="match status" value="1"/>
</dbReference>
<dbReference type="EMBL" id="JABSTV010001253">
    <property type="protein sequence ID" value="KAH7943703.1"/>
    <property type="molecule type" value="Genomic_DNA"/>
</dbReference>
<dbReference type="GO" id="GO:0019825">
    <property type="term" value="F:oxygen binding"/>
    <property type="evidence" value="ECO:0007669"/>
    <property type="project" value="InterPro"/>
</dbReference>
<dbReference type="Gene3D" id="1.10.490.10">
    <property type="entry name" value="Globins"/>
    <property type="match status" value="1"/>
</dbReference>
<dbReference type="InterPro" id="IPR012292">
    <property type="entry name" value="Globin/Proto"/>
</dbReference>
<reference evidence="1" key="2">
    <citation type="submission" date="2021-09" db="EMBL/GenBank/DDBJ databases">
        <authorList>
            <person name="Jia N."/>
            <person name="Wang J."/>
            <person name="Shi W."/>
            <person name="Du L."/>
            <person name="Sun Y."/>
            <person name="Zhan W."/>
            <person name="Jiang J."/>
            <person name="Wang Q."/>
            <person name="Zhang B."/>
            <person name="Ji P."/>
            <person name="Sakyi L.B."/>
            <person name="Cui X."/>
            <person name="Yuan T."/>
            <person name="Jiang B."/>
            <person name="Yang W."/>
            <person name="Lam T.T.-Y."/>
            <person name="Chang Q."/>
            <person name="Ding S."/>
            <person name="Wang X."/>
            <person name="Zhu J."/>
            <person name="Ruan X."/>
            <person name="Zhao L."/>
            <person name="Wei J."/>
            <person name="Que T."/>
            <person name="Du C."/>
            <person name="Cheng J."/>
            <person name="Dai P."/>
            <person name="Han X."/>
            <person name="Huang E."/>
            <person name="Gao Y."/>
            <person name="Liu J."/>
            <person name="Shao H."/>
            <person name="Ye R."/>
            <person name="Li L."/>
            <person name="Wei W."/>
            <person name="Wang X."/>
            <person name="Wang C."/>
            <person name="Huo Q."/>
            <person name="Li W."/>
            <person name="Guo W."/>
            <person name="Chen H."/>
            <person name="Chen S."/>
            <person name="Zhou L."/>
            <person name="Zhou L."/>
            <person name="Ni X."/>
            <person name="Tian J."/>
            <person name="Zhou Y."/>
            <person name="Sheng Y."/>
            <person name="Liu T."/>
            <person name="Pan Y."/>
            <person name="Xia L."/>
            <person name="Li J."/>
            <person name="Zhao F."/>
            <person name="Cao W."/>
        </authorList>
    </citation>
    <scope>NUCLEOTIDE SEQUENCE</scope>
    <source>
        <strain evidence="1">Rsan-2018</strain>
        <tissue evidence="1">Larvae</tissue>
    </source>
</reference>
<dbReference type="InterPro" id="IPR009050">
    <property type="entry name" value="Globin-like_sf"/>
</dbReference>
<dbReference type="VEuPathDB" id="VectorBase:RSAN_041573"/>
<protein>
    <submittedName>
        <fullName evidence="1">Uncharacterized protein</fullName>
    </submittedName>
</protein>
<proteinExistence type="predicted"/>
<dbReference type="GO" id="GO:0020037">
    <property type="term" value="F:heme binding"/>
    <property type="evidence" value="ECO:0007669"/>
    <property type="project" value="InterPro"/>
</dbReference>
<evidence type="ECO:0000313" key="2">
    <source>
        <dbReference type="Proteomes" id="UP000821837"/>
    </source>
</evidence>
<dbReference type="Proteomes" id="UP000821837">
    <property type="component" value="Unassembled WGS sequence"/>
</dbReference>
<organism evidence="1 2">
    <name type="scientific">Rhipicephalus sanguineus</name>
    <name type="common">Brown dog tick</name>
    <name type="synonym">Ixodes sanguineus</name>
    <dbReference type="NCBI Taxonomy" id="34632"/>
    <lineage>
        <taxon>Eukaryota</taxon>
        <taxon>Metazoa</taxon>
        <taxon>Ecdysozoa</taxon>
        <taxon>Arthropoda</taxon>
        <taxon>Chelicerata</taxon>
        <taxon>Arachnida</taxon>
        <taxon>Acari</taxon>
        <taxon>Parasitiformes</taxon>
        <taxon>Ixodida</taxon>
        <taxon>Ixodoidea</taxon>
        <taxon>Ixodidae</taxon>
        <taxon>Rhipicephalinae</taxon>
        <taxon>Rhipicephalus</taxon>
        <taxon>Rhipicephalus</taxon>
    </lineage>
</organism>
<comment type="caution">
    <text evidence="1">The sequence shown here is derived from an EMBL/GenBank/DDBJ whole genome shotgun (WGS) entry which is preliminary data.</text>
</comment>
<gene>
    <name evidence="1" type="ORF">HPB52_010025</name>
</gene>
<sequence>MPLRRICLSRRTLAQSRTRANSDKQREGIVAIGQSSLSLTVTVLFCSAVTVRTISGESCSDENSFVVICAVFRRYAGSQNEHTMVVIVDTLKERLGSKMTPAAVAAWEKTLRLVVTVTADVYKDARKN</sequence>